<sequence>MEEYQHKLTKLIIAINNYKINDDTKSYYKKNKEKFKFFFDYTDKTTNNNNELIIMLNSEINKNNNTNDIDKNDYNLNSFSKDISNLSCTGSVIEIIAKKTLNMFVTNFANNNSNYELNDMIVKSRRLTIIIKHEESIHINEFAKMNKIITFFKYDKQVIKERKYTRKSNDEKEYNTIINSMSKLKIDNHEIIGLKTTKLLESKFIDIIKIINDYNKNKHELIANVEKFYNFTLGEL</sequence>
<evidence type="ECO:0000313" key="2">
    <source>
        <dbReference type="Proteomes" id="UP000789366"/>
    </source>
</evidence>
<comment type="caution">
    <text evidence="1">The sequence shown here is derived from an EMBL/GenBank/DDBJ whole genome shotgun (WGS) entry which is preliminary data.</text>
</comment>
<dbReference type="EMBL" id="CAJVPW010057112">
    <property type="protein sequence ID" value="CAG8775973.1"/>
    <property type="molecule type" value="Genomic_DNA"/>
</dbReference>
<feature type="non-terminal residue" evidence="1">
    <location>
        <position position="1"/>
    </location>
</feature>
<feature type="non-terminal residue" evidence="1">
    <location>
        <position position="236"/>
    </location>
</feature>
<reference evidence="1" key="1">
    <citation type="submission" date="2021-06" db="EMBL/GenBank/DDBJ databases">
        <authorList>
            <person name="Kallberg Y."/>
            <person name="Tangrot J."/>
            <person name="Rosling A."/>
        </authorList>
    </citation>
    <scope>NUCLEOTIDE SEQUENCE</scope>
    <source>
        <strain evidence="1">28 12/20/2015</strain>
    </source>
</reference>
<organism evidence="1 2">
    <name type="scientific">Cetraspora pellucida</name>
    <dbReference type="NCBI Taxonomy" id="1433469"/>
    <lineage>
        <taxon>Eukaryota</taxon>
        <taxon>Fungi</taxon>
        <taxon>Fungi incertae sedis</taxon>
        <taxon>Mucoromycota</taxon>
        <taxon>Glomeromycotina</taxon>
        <taxon>Glomeromycetes</taxon>
        <taxon>Diversisporales</taxon>
        <taxon>Gigasporaceae</taxon>
        <taxon>Cetraspora</taxon>
    </lineage>
</organism>
<keyword evidence="2" id="KW-1185">Reference proteome</keyword>
<accession>A0ACA9R4H8</accession>
<name>A0ACA9R4H8_9GLOM</name>
<evidence type="ECO:0000313" key="1">
    <source>
        <dbReference type="EMBL" id="CAG8775973.1"/>
    </source>
</evidence>
<dbReference type="Proteomes" id="UP000789366">
    <property type="component" value="Unassembled WGS sequence"/>
</dbReference>
<protein>
    <submittedName>
        <fullName evidence="1">2304_t:CDS:1</fullName>
    </submittedName>
</protein>
<gene>
    <name evidence="1" type="ORF">SPELUC_LOCUS16064</name>
</gene>
<proteinExistence type="predicted"/>